<evidence type="ECO:0000256" key="2">
    <source>
        <dbReference type="SAM" id="Phobius"/>
    </source>
</evidence>
<keyword evidence="1" id="KW-0175">Coiled coil</keyword>
<sequence length="370" mass="41758">SSKLMLVFSTLPSFVEMNALYKNLTTLMLVRFVGFISSFFLFIGLVSNGNKSMKKIIMGVNVSKQSVDVCVLWGDDILMEKGISNTISCIESFLESFFKKHSFTASDVLLCAEYTGKYTYPLCLSCRKVGMDLWLENPYAIKHSGGLERGKNDRQDARKIARYEDKVCLFVLPEKAINSLRELVSEQELYIVDKKKYQGQLTDEKGFMNPQDYREKSERLNILLKDLKVAIEQIERKIQKIIEGDETLSRQFKLLCSINGVGERTAVKVIVETNAFRDFSDARKLCCHAGVAPFSYTSGSSIRSRNRVSHRAEKSIKALLHMGALTAATRTKGELHEYYLRKVSEGKNKMSVLNAVRGKPGSPDVCSDTK</sequence>
<evidence type="ECO:0000313" key="5">
    <source>
        <dbReference type="EMBL" id="KAA6313923.1"/>
    </source>
</evidence>
<comment type="caution">
    <text evidence="5">The sequence shown here is derived from an EMBL/GenBank/DDBJ whole genome shotgun (WGS) entry which is preliminary data.</text>
</comment>
<keyword evidence="2" id="KW-0812">Transmembrane</keyword>
<dbReference type="PANTHER" id="PTHR33055">
    <property type="entry name" value="TRANSPOSASE FOR INSERTION SEQUENCE ELEMENT IS1111A"/>
    <property type="match status" value="1"/>
</dbReference>
<protein>
    <submittedName>
        <fullName evidence="5">Uncharacterized protein</fullName>
    </submittedName>
</protein>
<reference evidence="5" key="1">
    <citation type="submission" date="2019-03" db="EMBL/GenBank/DDBJ databases">
        <title>Single cell metagenomics reveals metabolic interactions within the superorganism composed of flagellate Streblomastix strix and complex community of Bacteroidetes bacteria on its surface.</title>
        <authorList>
            <person name="Treitli S.C."/>
            <person name="Kolisko M."/>
            <person name="Husnik F."/>
            <person name="Keeling P."/>
            <person name="Hampl V."/>
        </authorList>
    </citation>
    <scope>NUCLEOTIDE SEQUENCE</scope>
    <source>
        <strain evidence="5">STM</strain>
    </source>
</reference>
<dbReference type="GO" id="GO:0003677">
    <property type="term" value="F:DNA binding"/>
    <property type="evidence" value="ECO:0007669"/>
    <property type="project" value="InterPro"/>
</dbReference>
<keyword evidence="2" id="KW-1133">Transmembrane helix</keyword>
<dbReference type="EMBL" id="SNRY01005866">
    <property type="protein sequence ID" value="KAA6313923.1"/>
    <property type="molecule type" value="Genomic_DNA"/>
</dbReference>
<evidence type="ECO:0000256" key="1">
    <source>
        <dbReference type="SAM" id="Coils"/>
    </source>
</evidence>
<evidence type="ECO:0000259" key="3">
    <source>
        <dbReference type="Pfam" id="PF01548"/>
    </source>
</evidence>
<dbReference type="InterPro" id="IPR047650">
    <property type="entry name" value="Transpos_IS110"/>
</dbReference>
<feature type="domain" description="Transposase IS116/IS110/IS902 C-terminal" evidence="4">
    <location>
        <begin position="253"/>
        <end position="339"/>
    </location>
</feature>
<keyword evidence="2" id="KW-0472">Membrane</keyword>
<evidence type="ECO:0000259" key="4">
    <source>
        <dbReference type="Pfam" id="PF02371"/>
    </source>
</evidence>
<dbReference type="GO" id="GO:0006313">
    <property type="term" value="P:DNA transposition"/>
    <property type="evidence" value="ECO:0007669"/>
    <property type="project" value="InterPro"/>
</dbReference>
<feature type="transmembrane region" description="Helical" evidence="2">
    <location>
        <begin position="20"/>
        <end position="46"/>
    </location>
</feature>
<dbReference type="Pfam" id="PF02371">
    <property type="entry name" value="Transposase_20"/>
    <property type="match status" value="1"/>
</dbReference>
<name>A0A5J4Q018_9ZZZZ</name>
<gene>
    <name evidence="5" type="ORF">EZS27_035387</name>
</gene>
<feature type="domain" description="Transposase IS110-like N-terminal" evidence="3">
    <location>
        <begin position="59"/>
        <end position="195"/>
    </location>
</feature>
<dbReference type="Pfam" id="PF01548">
    <property type="entry name" value="DEDD_Tnp_IS110"/>
    <property type="match status" value="1"/>
</dbReference>
<feature type="coiled-coil region" evidence="1">
    <location>
        <begin position="217"/>
        <end position="244"/>
    </location>
</feature>
<dbReference type="PANTHER" id="PTHR33055:SF3">
    <property type="entry name" value="PUTATIVE TRANSPOSASE FOR IS117-RELATED"/>
    <property type="match status" value="1"/>
</dbReference>
<accession>A0A5J4Q018</accession>
<feature type="non-terminal residue" evidence="5">
    <location>
        <position position="1"/>
    </location>
</feature>
<dbReference type="GO" id="GO:0004803">
    <property type="term" value="F:transposase activity"/>
    <property type="evidence" value="ECO:0007669"/>
    <property type="project" value="InterPro"/>
</dbReference>
<dbReference type="AlphaFoldDB" id="A0A5J4Q018"/>
<proteinExistence type="predicted"/>
<dbReference type="InterPro" id="IPR002525">
    <property type="entry name" value="Transp_IS110-like_N"/>
</dbReference>
<dbReference type="InterPro" id="IPR003346">
    <property type="entry name" value="Transposase_20"/>
</dbReference>
<organism evidence="5">
    <name type="scientific">termite gut metagenome</name>
    <dbReference type="NCBI Taxonomy" id="433724"/>
    <lineage>
        <taxon>unclassified sequences</taxon>
        <taxon>metagenomes</taxon>
        <taxon>organismal metagenomes</taxon>
    </lineage>
</organism>